<reference evidence="3 4" key="1">
    <citation type="submission" date="2025-04" db="UniProtKB">
        <authorList>
            <consortium name="RefSeq"/>
        </authorList>
    </citation>
    <scope>IDENTIFICATION</scope>
</reference>
<feature type="region of interest" description="Disordered" evidence="1">
    <location>
        <begin position="261"/>
        <end position="281"/>
    </location>
</feature>
<proteinExistence type="predicted"/>
<dbReference type="GeneID" id="122133600"/>
<protein>
    <submittedName>
        <fullName evidence="3 4">Uncharacterized protein LOC122133600</fullName>
    </submittedName>
</protein>
<dbReference type="RefSeq" id="XP_042566049.1">
    <property type="nucleotide sequence ID" value="XM_042710115.1"/>
</dbReference>
<evidence type="ECO:0000313" key="4">
    <source>
        <dbReference type="RefSeq" id="XP_042566049.1"/>
    </source>
</evidence>
<evidence type="ECO:0000313" key="2">
    <source>
        <dbReference type="Proteomes" id="UP000515152"/>
    </source>
</evidence>
<dbReference type="KEGG" id="char:122133600"/>
<accession>A0A8M1KUA1</accession>
<dbReference type="RefSeq" id="XP_042566048.1">
    <property type="nucleotide sequence ID" value="XM_042710114.1"/>
</dbReference>
<name>A0A8M1KUA1_CLUHA</name>
<evidence type="ECO:0000256" key="1">
    <source>
        <dbReference type="SAM" id="MobiDB-lite"/>
    </source>
</evidence>
<feature type="region of interest" description="Disordered" evidence="1">
    <location>
        <begin position="1"/>
        <end position="49"/>
    </location>
</feature>
<feature type="compositionally biased region" description="Polar residues" evidence="1">
    <location>
        <begin position="261"/>
        <end position="271"/>
    </location>
</feature>
<gene>
    <name evidence="3 4" type="primary">LOC122133600</name>
</gene>
<organism evidence="2 3">
    <name type="scientific">Clupea harengus</name>
    <name type="common">Atlantic herring</name>
    <dbReference type="NCBI Taxonomy" id="7950"/>
    <lineage>
        <taxon>Eukaryota</taxon>
        <taxon>Metazoa</taxon>
        <taxon>Chordata</taxon>
        <taxon>Craniata</taxon>
        <taxon>Vertebrata</taxon>
        <taxon>Euteleostomi</taxon>
        <taxon>Actinopterygii</taxon>
        <taxon>Neopterygii</taxon>
        <taxon>Teleostei</taxon>
        <taxon>Clupei</taxon>
        <taxon>Clupeiformes</taxon>
        <taxon>Clupeoidei</taxon>
        <taxon>Clupeidae</taxon>
        <taxon>Clupea</taxon>
    </lineage>
</organism>
<sequence length="379" mass="42485">MGVSENSLPGIKVPCPPSESRQKEQLGRRRLNRLQVQGTSFPQLSDRGLTQAAAAKETSDAWRRDRVTHYNQSPAEVLILHLQPPSPDADSFWPNMVCQTMEASLAPAQGQHPPVMASDDLLFEPTAPAKEARSSRFETIAQPGEVASEAIRRRARDQQLPVIPTHELFFDLKSSAKVKSSTGVHWPEGIAQEAAARRERLLKRHKRPMDELLWEPKSLAEETKSSSSAVVSQDEEICPALEVRGYRRPLPSFEVKVPFNPNNSTVSNGTRESVKEPSVRRRNRRVELLQSTIVQPLFFEPKPPAKAETCSSLPKAEEPMRTTAAVRTRVRALKPCLTLTDEALYQPVFIPTRARPLRNLCKLHAETEPASGTRTSWRY</sequence>
<keyword evidence="2" id="KW-1185">Reference proteome</keyword>
<dbReference type="AlphaFoldDB" id="A0A8M1KUA1"/>
<feature type="compositionally biased region" description="Polar residues" evidence="1">
    <location>
        <begin position="34"/>
        <end position="43"/>
    </location>
</feature>
<evidence type="ECO:0000313" key="3">
    <source>
        <dbReference type="RefSeq" id="XP_042566048.1"/>
    </source>
</evidence>
<dbReference type="Proteomes" id="UP000515152">
    <property type="component" value="Chromosome 16"/>
</dbReference>